<dbReference type="EMBL" id="CP047156">
    <property type="protein sequence ID" value="QHC02136.1"/>
    <property type="molecule type" value="Genomic_DNA"/>
</dbReference>
<evidence type="ECO:0000313" key="2">
    <source>
        <dbReference type="Proteomes" id="UP000463857"/>
    </source>
</evidence>
<dbReference type="KEGG" id="eke:EK0264_18910"/>
<dbReference type="Proteomes" id="UP000463857">
    <property type="component" value="Chromosome"/>
</dbReference>
<organism evidence="1 2">
    <name type="scientific">Epidermidibacterium keratini</name>
    <dbReference type="NCBI Taxonomy" id="1891644"/>
    <lineage>
        <taxon>Bacteria</taxon>
        <taxon>Bacillati</taxon>
        <taxon>Actinomycetota</taxon>
        <taxon>Actinomycetes</taxon>
        <taxon>Sporichthyales</taxon>
        <taxon>Sporichthyaceae</taxon>
        <taxon>Epidermidibacterium</taxon>
    </lineage>
</organism>
<gene>
    <name evidence="1" type="ORF">EK0264_18910</name>
</gene>
<dbReference type="OrthoDB" id="270233at2"/>
<name>A0A7L4YSI4_9ACTN</name>
<accession>A0A7L4YSI4</accession>
<protein>
    <submittedName>
        <fullName evidence="1">Uncharacterized protein</fullName>
    </submittedName>
</protein>
<reference evidence="1 2" key="1">
    <citation type="journal article" date="2018" name="Int. J. Syst. Evol. Microbiol.">
        <title>Epidermidibacterium keratini gen. nov., sp. nov., a member of the family Sporichthyaceae, isolated from keratin epidermis.</title>
        <authorList>
            <person name="Lee D.G."/>
            <person name="Trujillo M.E."/>
            <person name="Kang S."/>
            <person name="Nam J.J."/>
            <person name="Kim Y.J."/>
        </authorList>
    </citation>
    <scope>NUCLEOTIDE SEQUENCE [LARGE SCALE GENOMIC DNA]</scope>
    <source>
        <strain evidence="1 2">EPI-7</strain>
    </source>
</reference>
<sequence>MEPHIETTQVGFRSRAVDTLIGIDDTDNDTSPGTGYLAQRLLESLEDSGLAAPVGATRHQLLKDPRVPYTSHNSAACLAVASERADLTPVIAHCADFLTQWSAEGSDPGLCVADHDLTAPVQAALASFGHRTKVDLQTQTAARSVAARNDVFLAGYGGTEDGVIGALAAVGLHRGGSDGFFLWLPGLRDLRPGRLPFDELCATLPIDDARTLDGRRPAATESIRVHPWVRPALIDGAAVLLLDDSDGWSTAPREAVRAL</sequence>
<dbReference type="PANTHER" id="PTHR40705:SF2">
    <property type="entry name" value="DUF1743 DOMAIN-CONTAINING PROTEIN"/>
    <property type="match status" value="1"/>
</dbReference>
<dbReference type="Gene3D" id="3.30.70.2200">
    <property type="match status" value="1"/>
</dbReference>
<evidence type="ECO:0000313" key="1">
    <source>
        <dbReference type="EMBL" id="QHC02136.1"/>
    </source>
</evidence>
<dbReference type="InParanoid" id="A0A7L4YSI4"/>
<dbReference type="PANTHER" id="PTHR40705">
    <property type="entry name" value="TRNA(ILE2) 2-AGMATINYLCYTIDINE SYNTHETASE TIAS"/>
    <property type="match status" value="1"/>
</dbReference>
<dbReference type="RefSeq" id="WP_159547260.1">
    <property type="nucleotide sequence ID" value="NZ_CP047156.1"/>
</dbReference>
<dbReference type="AlphaFoldDB" id="A0A7L4YSI4"/>
<proteinExistence type="predicted"/>
<keyword evidence="2" id="KW-1185">Reference proteome</keyword>